<dbReference type="PANTHER" id="PTHR30009:SF24">
    <property type="entry name" value="PTS SYSTEM, IIBC COMPONENT"/>
    <property type="match status" value="1"/>
</dbReference>
<evidence type="ECO:0000256" key="9">
    <source>
        <dbReference type="ARBA" id="ARBA00022989"/>
    </source>
</evidence>
<keyword evidence="2" id="KW-0813">Transport</keyword>
<organism evidence="15 17">
    <name type="scientific">Borrelia garinii subsp. bavariensis (strain ATCC BAA-2496 / DSM 23469 / PBi)</name>
    <name type="common">Borreliella bavariensis</name>
    <dbReference type="NCBI Taxonomy" id="290434"/>
    <lineage>
        <taxon>Bacteria</taxon>
        <taxon>Pseudomonadati</taxon>
        <taxon>Spirochaetota</taxon>
        <taxon>Spirochaetia</taxon>
        <taxon>Spirochaetales</taxon>
        <taxon>Borreliaceae</taxon>
        <taxon>Borreliella</taxon>
    </lineage>
</organism>
<feature type="transmembrane region" description="Helical" evidence="12">
    <location>
        <begin position="336"/>
        <end position="360"/>
    </location>
</feature>
<evidence type="ECO:0000313" key="18">
    <source>
        <dbReference type="Proteomes" id="UP000274630"/>
    </source>
</evidence>
<dbReference type="GO" id="GO:0009401">
    <property type="term" value="P:phosphoenolpyruvate-dependent sugar phosphotransferase system"/>
    <property type="evidence" value="ECO:0007669"/>
    <property type="project" value="UniProtKB-KW"/>
</dbReference>
<dbReference type="RefSeq" id="WP_011193468.1">
    <property type="nucleotide sequence ID" value="NC_006156.1"/>
</dbReference>
<feature type="transmembrane region" description="Helical" evidence="12">
    <location>
        <begin position="131"/>
        <end position="154"/>
    </location>
</feature>
<name>A0A7I6GVL3_BORGP</name>
<dbReference type="Gene3D" id="3.30.1360.60">
    <property type="entry name" value="Glucose permease domain IIB"/>
    <property type="match status" value="1"/>
</dbReference>
<dbReference type="Pfam" id="PF00367">
    <property type="entry name" value="PTS_EIIB"/>
    <property type="match status" value="1"/>
</dbReference>
<dbReference type="Proteomes" id="UP000002276">
    <property type="component" value="Chromosome"/>
</dbReference>
<sequence length="564" mass="62255">MINFIKIINFSSLQKFSKALRVPISILPVSCLLIGIGSVFSNPSNIVYVDKFFFQDVLGLMKAIGNAILLNMPLIFSVGISIGVARIGQGTAALGGLVGYLTFNITGNYFIETFSGLVEAEAMSSVGRINFLGVQTLNTGIAGSLAVGLLVGYLHNKFYNMKLPKAFVFFSECHFAPIVIVLPFCVILAICFCLIWSSVDKLIASLGLFVFRFEHFGSFLYGFLNRLLLPLGLHSILSFPFEFTSLGGVETINGNTFRGIKNIFHAQLLDPSLAKFSPGLAKISSGFYLSIMFGLPGAALGVYKGIVHEDKSKVAALLFSGALTAFLTGITEPLEFLFIFTAPLLYFVHAIYSGFALLFANFFDVRIGNTFSTGFLDFFMFGILQGNSRTNWISIVPLGVIFFALYYFTFSWLYRYFDFQIFVADDPFFEGQEGKLESLGIAHLLIQGLGGFDNIKKIDVCSTRLHVDVVNTELIDNDLLKEAGVLKIGLVNGKVQLFYGSNSYYIKKAIDTYSPKSLFEASVMVAVDNVKKGLKTYIEMKEDKKLEKQGKSGKTYKLSELEED</sequence>
<feature type="domain" description="PTS EIIC type-1" evidence="14">
    <location>
        <begin position="7"/>
        <end position="426"/>
    </location>
</feature>
<dbReference type="InterPro" id="IPR009078">
    <property type="entry name" value="Ferritin-like_SF"/>
</dbReference>
<keyword evidence="7 12" id="KW-0812">Transmembrane</keyword>
<evidence type="ECO:0000256" key="10">
    <source>
        <dbReference type="ARBA" id="ARBA00023136"/>
    </source>
</evidence>
<comment type="subcellular location">
    <subcellularLocation>
        <location evidence="1">Cell membrane</location>
        <topology evidence="1">Multi-pass membrane protein</topology>
    </subcellularLocation>
</comment>
<dbReference type="EMBL" id="CP000013">
    <property type="protein sequence ID" value="AAU06975.1"/>
    <property type="molecule type" value="Genomic_DNA"/>
</dbReference>
<reference evidence="15" key="2">
    <citation type="submission" date="2004-06" db="EMBL/GenBank/DDBJ databases">
        <authorList>
            <person name="Gloeckner G."/>
            <person name="Schilhabel M."/>
            <person name="Lehmann R."/>
            <person name="Platzer M."/>
        </authorList>
    </citation>
    <scope>NUCLEOTIDE SEQUENCE</scope>
    <source>
        <strain evidence="15">PBi</strain>
    </source>
</reference>
<feature type="transmembrane region" description="Helical" evidence="12">
    <location>
        <begin position="20"/>
        <end position="40"/>
    </location>
</feature>
<evidence type="ECO:0000259" key="14">
    <source>
        <dbReference type="PROSITE" id="PS51103"/>
    </source>
</evidence>
<proteinExistence type="predicted"/>
<dbReference type="GO" id="GO:0008982">
    <property type="term" value="F:protein-N(PI)-phosphohistidine-sugar phosphotransferase activity"/>
    <property type="evidence" value="ECO:0007669"/>
    <property type="project" value="InterPro"/>
</dbReference>
<dbReference type="GeneID" id="45160912"/>
<keyword evidence="4" id="KW-0762">Sugar transport</keyword>
<dbReference type="PANTHER" id="PTHR30009">
    <property type="entry name" value="CYTOCHROME C-TYPE SYNTHESIS PROTEIN AND PTS TRANSMEMBRANE COMPONENT"/>
    <property type="match status" value="1"/>
</dbReference>
<dbReference type="SUPFAM" id="SSF47240">
    <property type="entry name" value="Ferritin-like"/>
    <property type="match status" value="1"/>
</dbReference>
<feature type="domain" description="PTS EIIB type-1" evidence="13">
    <location>
        <begin position="439"/>
        <end position="520"/>
    </location>
</feature>
<dbReference type="InterPro" id="IPR001996">
    <property type="entry name" value="PTS_IIB_1"/>
</dbReference>
<dbReference type="InterPro" id="IPR013013">
    <property type="entry name" value="PTS_EIIC_1"/>
</dbReference>
<dbReference type="OrthoDB" id="350933at2"/>
<evidence type="ECO:0000256" key="3">
    <source>
        <dbReference type="ARBA" id="ARBA00022475"/>
    </source>
</evidence>
<reference evidence="16" key="3">
    <citation type="journal article" date="2018" name="PLoS ONE">
        <title>The genus Borrelia reloaded.</title>
        <authorList>
            <person name="Margos G."/>
            <person name="Gofton A."/>
            <person name="Wibberg D."/>
            <person name="Dangel A."/>
            <person name="Marosevic D."/>
            <person name="Loh S.M."/>
            <person name="Oskam C."/>
            <person name="Fingerle V."/>
        </authorList>
    </citation>
    <scope>NUCLEOTIDE SEQUENCE</scope>
    <source>
        <strain evidence="16">PBi</strain>
    </source>
</reference>
<evidence type="ECO:0000256" key="1">
    <source>
        <dbReference type="ARBA" id="ARBA00004651"/>
    </source>
</evidence>
<evidence type="ECO:0000313" key="15">
    <source>
        <dbReference type="EMBL" id="AAU06975.1"/>
    </source>
</evidence>
<feature type="transmembrane region" description="Helical" evidence="12">
    <location>
        <begin position="60"/>
        <end position="85"/>
    </location>
</feature>
<dbReference type="SUPFAM" id="SSF55604">
    <property type="entry name" value="Glucose permease domain IIB"/>
    <property type="match status" value="1"/>
</dbReference>
<evidence type="ECO:0000313" key="16">
    <source>
        <dbReference type="EMBL" id="AZA26991.1"/>
    </source>
</evidence>
<reference evidence="18" key="4">
    <citation type="submission" date="2018-04" db="EMBL/GenBank/DDBJ databases">
        <title>Whole Genome Assembly of Borrelia bavariensis PBi.</title>
        <authorList>
            <person name="Margos G."/>
        </authorList>
    </citation>
    <scope>NUCLEOTIDE SEQUENCE [LARGE SCALE GENOMIC DNA]</scope>
    <source>
        <strain evidence="18">PBi</strain>
    </source>
</reference>
<feature type="transmembrane region" description="Helical" evidence="12">
    <location>
        <begin position="175"/>
        <end position="197"/>
    </location>
</feature>
<dbReference type="PROSITE" id="PS51098">
    <property type="entry name" value="PTS_EIIB_TYPE_1"/>
    <property type="match status" value="1"/>
</dbReference>
<evidence type="ECO:0000256" key="6">
    <source>
        <dbReference type="ARBA" id="ARBA00022683"/>
    </source>
</evidence>
<keyword evidence="6" id="KW-0598">Phosphotransferase system</keyword>
<dbReference type="InterPro" id="IPR018113">
    <property type="entry name" value="PTrfase_EIIB_Cys"/>
</dbReference>
<dbReference type="PROSITE" id="PS01035">
    <property type="entry name" value="PTS_EIIB_TYPE_1_CYS"/>
    <property type="match status" value="1"/>
</dbReference>
<keyword evidence="10 12" id="KW-0472">Membrane</keyword>
<protein>
    <submittedName>
        <fullName evidence="16">PTS mannose transporter subunit IIB</fullName>
    </submittedName>
    <submittedName>
        <fullName evidence="15">PTS system, maltose and glucose-specific IIABC component</fullName>
    </submittedName>
</protein>
<dbReference type="GO" id="GO:0090563">
    <property type="term" value="F:protein-phosphocysteine-sugar phosphotransferase activity"/>
    <property type="evidence" value="ECO:0007669"/>
    <property type="project" value="TreeGrafter"/>
</dbReference>
<dbReference type="Pfam" id="PF02378">
    <property type="entry name" value="PTS_EIIC"/>
    <property type="match status" value="1"/>
</dbReference>
<gene>
    <name evidence="15" type="primary">malX</name>
    <name evidence="15" type="ordered locus">BG0117</name>
    <name evidence="16" type="ORF">DB299_03725</name>
</gene>
<dbReference type="InterPro" id="IPR050429">
    <property type="entry name" value="PTS_Glucose_EIICBA"/>
</dbReference>
<evidence type="ECO:0000259" key="13">
    <source>
        <dbReference type="PROSITE" id="PS51098"/>
    </source>
</evidence>
<feature type="transmembrane region" description="Helical" evidence="12">
    <location>
        <begin position="314"/>
        <end position="330"/>
    </location>
</feature>
<dbReference type="PROSITE" id="PS51103">
    <property type="entry name" value="PTS_EIIC_TYPE_1"/>
    <property type="match status" value="1"/>
</dbReference>
<evidence type="ECO:0000256" key="7">
    <source>
        <dbReference type="ARBA" id="ARBA00022692"/>
    </source>
</evidence>
<keyword evidence="5" id="KW-0808">Transferase</keyword>
<reference evidence="15 17" key="1">
    <citation type="journal article" date="2004" name="Nucleic Acids Res.">
        <title>Comparative analysis of the Borrelia garinii genome.</title>
        <authorList>
            <person name="Glockner G."/>
            <person name="Lehmann R."/>
            <person name="Romualdi A."/>
            <person name="Pradella S."/>
            <person name="Schulte-Spechtel U."/>
            <person name="Schilhabel M."/>
            <person name="Wilske B."/>
            <person name="Suhnel J."/>
            <person name="Platzer M."/>
        </authorList>
    </citation>
    <scope>NUCLEOTIDE SEQUENCE [LARGE SCALE GENOMIC DNA]</scope>
    <source>
        <strain evidence="17">ATCC BAA-2496 / DSM 23469 / PBi</strain>
        <strain evidence="15">PBi</strain>
    </source>
</reference>
<keyword evidence="18" id="KW-1185">Reference proteome</keyword>
<evidence type="ECO:0000256" key="8">
    <source>
        <dbReference type="ARBA" id="ARBA00022777"/>
    </source>
</evidence>
<dbReference type="AlphaFoldDB" id="A0A7I6GVL3"/>
<evidence type="ECO:0000256" key="4">
    <source>
        <dbReference type="ARBA" id="ARBA00022597"/>
    </source>
</evidence>
<feature type="transmembrane region" description="Helical" evidence="12">
    <location>
        <begin position="287"/>
        <end position="307"/>
    </location>
</feature>
<evidence type="ECO:0000256" key="2">
    <source>
        <dbReference type="ARBA" id="ARBA00022448"/>
    </source>
</evidence>
<dbReference type="CDD" id="cd00212">
    <property type="entry name" value="PTS_IIB_glc"/>
    <property type="match status" value="1"/>
</dbReference>
<evidence type="ECO:0000256" key="11">
    <source>
        <dbReference type="PROSITE-ProRule" id="PRU00421"/>
    </source>
</evidence>
<evidence type="ECO:0000256" key="12">
    <source>
        <dbReference type="SAM" id="Phobius"/>
    </source>
</evidence>
<evidence type="ECO:0000313" key="17">
    <source>
        <dbReference type="Proteomes" id="UP000002276"/>
    </source>
</evidence>
<dbReference type="GO" id="GO:0016301">
    <property type="term" value="F:kinase activity"/>
    <property type="evidence" value="ECO:0007669"/>
    <property type="project" value="UniProtKB-KW"/>
</dbReference>
<keyword evidence="3" id="KW-1003">Cell membrane</keyword>
<keyword evidence="8" id="KW-0418">Kinase</keyword>
<dbReference type="EMBL" id="CP028872">
    <property type="protein sequence ID" value="AZA26991.1"/>
    <property type="molecule type" value="Genomic_DNA"/>
</dbReference>
<feature type="transmembrane region" description="Helical" evidence="12">
    <location>
        <begin position="203"/>
        <end position="224"/>
    </location>
</feature>
<keyword evidence="9 12" id="KW-1133">Transmembrane helix</keyword>
<dbReference type="Proteomes" id="UP000274630">
    <property type="component" value="Chromosome"/>
</dbReference>
<dbReference type="InterPro" id="IPR036878">
    <property type="entry name" value="Glu_permease_IIB"/>
</dbReference>
<dbReference type="GO" id="GO:0005886">
    <property type="term" value="C:plasma membrane"/>
    <property type="evidence" value="ECO:0007669"/>
    <property type="project" value="UniProtKB-SubCell"/>
</dbReference>
<feature type="transmembrane region" description="Helical" evidence="12">
    <location>
        <begin position="367"/>
        <end position="386"/>
    </location>
</feature>
<dbReference type="InterPro" id="IPR003352">
    <property type="entry name" value="PTS_EIIC"/>
</dbReference>
<dbReference type="KEGG" id="bga:BG0117"/>
<feature type="active site" description="Phosphocysteine intermediate; for EIIB activity" evidence="11">
    <location>
        <position position="461"/>
    </location>
</feature>
<evidence type="ECO:0000256" key="5">
    <source>
        <dbReference type="ARBA" id="ARBA00022679"/>
    </source>
</evidence>
<feature type="transmembrane region" description="Helical" evidence="12">
    <location>
        <begin position="92"/>
        <end position="111"/>
    </location>
</feature>
<accession>A0A7I6GVL3</accession>
<feature type="transmembrane region" description="Helical" evidence="12">
    <location>
        <begin position="392"/>
        <end position="414"/>
    </location>
</feature>